<protein>
    <recommendedName>
        <fullName evidence="3">Cysteine dioxygenase</fullName>
    </recommendedName>
</protein>
<evidence type="ECO:0000313" key="2">
    <source>
        <dbReference type="Proteomes" id="UP001152320"/>
    </source>
</evidence>
<dbReference type="AlphaFoldDB" id="A0A9Q1CMJ7"/>
<dbReference type="SUPFAM" id="SSF51182">
    <property type="entry name" value="RmlC-like cupins"/>
    <property type="match status" value="1"/>
</dbReference>
<dbReference type="InterPro" id="IPR014710">
    <property type="entry name" value="RmlC-like_jellyroll"/>
</dbReference>
<evidence type="ECO:0008006" key="3">
    <source>
        <dbReference type="Google" id="ProtNLM"/>
    </source>
</evidence>
<organism evidence="1 2">
    <name type="scientific">Holothuria leucospilota</name>
    <name type="common">Black long sea cucumber</name>
    <name type="synonym">Mertensiothuria leucospilota</name>
    <dbReference type="NCBI Taxonomy" id="206669"/>
    <lineage>
        <taxon>Eukaryota</taxon>
        <taxon>Metazoa</taxon>
        <taxon>Echinodermata</taxon>
        <taxon>Eleutherozoa</taxon>
        <taxon>Echinozoa</taxon>
        <taxon>Holothuroidea</taxon>
        <taxon>Aspidochirotacea</taxon>
        <taxon>Aspidochirotida</taxon>
        <taxon>Holothuriidae</taxon>
        <taxon>Holothuria</taxon>
    </lineage>
</organism>
<dbReference type="Proteomes" id="UP001152320">
    <property type="component" value="Chromosome 1"/>
</dbReference>
<reference evidence="1" key="1">
    <citation type="submission" date="2021-10" db="EMBL/GenBank/DDBJ databases">
        <title>Tropical sea cucumber genome reveals ecological adaptation and Cuvierian tubules defense mechanism.</title>
        <authorList>
            <person name="Chen T."/>
        </authorList>
    </citation>
    <scope>NUCLEOTIDE SEQUENCE</scope>
    <source>
        <strain evidence="1">Nanhai2018</strain>
        <tissue evidence="1">Muscle</tissue>
    </source>
</reference>
<dbReference type="InterPro" id="IPR011051">
    <property type="entry name" value="RmlC_Cupin_sf"/>
</dbReference>
<dbReference type="Gene3D" id="2.60.120.10">
    <property type="entry name" value="Jelly Rolls"/>
    <property type="match status" value="1"/>
</dbReference>
<sequence length="442" mass="50386">MSQLTMKGIADTSIRILKENPNPVWKGAFPVLGKGTLLFNIKRNSPFYINVTDKKDDDSRDVTSILLAVESGEAAFSIIAGRLIKTIERVKTPKDGDVGYDPTQKVTYWFSYDSDNMTIKYGKGYCMEGTTLMKHTFKMDALKPHYFDPTTKKNVELYDTDPWSGSVSLAEFFGLSTEIADVMTDVEKEICFSPYPFKYDRPPVVRDSSLTNMFDIDLGKYTFSASLPEACKVLYENVTGANMSLDYGEQKYKLEDAIRHSIETPTCALGKCLEEKKGDFGPKNEIYIRVTLGKNYGNSPGTPYVLELWPKDCGSPVHTHGNAFAVIRVLHGGLTIKYYNKHKMDDPEAPIGQFDVKKDDVTWIAPNWYQAHRLWNYTNDYCATIQCYQYGERDDIHWPYFDYVDSETSVTDNFVPDSDFTFTDMYNIVMKEYADHMESQGK</sequence>
<proteinExistence type="predicted"/>
<keyword evidence="2" id="KW-1185">Reference proteome</keyword>
<comment type="caution">
    <text evidence="1">The sequence shown here is derived from an EMBL/GenBank/DDBJ whole genome shotgun (WGS) entry which is preliminary data.</text>
</comment>
<gene>
    <name evidence="1" type="ORF">HOLleu_00305</name>
</gene>
<dbReference type="OrthoDB" id="5946895at2759"/>
<dbReference type="EMBL" id="JAIZAY010000001">
    <property type="protein sequence ID" value="KAJ8048127.1"/>
    <property type="molecule type" value="Genomic_DNA"/>
</dbReference>
<evidence type="ECO:0000313" key="1">
    <source>
        <dbReference type="EMBL" id="KAJ8048127.1"/>
    </source>
</evidence>
<accession>A0A9Q1CMJ7</accession>
<name>A0A9Q1CMJ7_HOLLE</name>